<evidence type="ECO:0000313" key="1">
    <source>
        <dbReference type="EMBL" id="KRR21651.1"/>
    </source>
</evidence>
<reference evidence="1 2" key="1">
    <citation type="submission" date="2014-03" db="EMBL/GenBank/DDBJ databases">
        <title>Bradyrhizobium valentinum sp. nov., isolated from effective nodules of Lupinus mariae-josephae, a lupine endemic of basic-lime soils in Eastern Spain.</title>
        <authorList>
            <person name="Duran D."/>
            <person name="Rey L."/>
            <person name="Navarro A."/>
            <person name="Busquets A."/>
            <person name="Imperial J."/>
            <person name="Ruiz-Argueso T."/>
        </authorList>
    </citation>
    <scope>NUCLEOTIDE SEQUENCE [LARGE SCALE GENOMIC DNA]</scope>
    <source>
        <strain evidence="1 2">Ro19</strain>
    </source>
</reference>
<proteinExistence type="predicted"/>
<dbReference type="Proteomes" id="UP000052023">
    <property type="component" value="Unassembled WGS sequence"/>
</dbReference>
<gene>
    <name evidence="1" type="ORF">CQ13_06265</name>
</gene>
<sequence>MKAANDNKPVKITTDLLEKCLDRVALAIDRAGDKGAAYLPIYERLESELKLIRANDNTLERARQRIRR</sequence>
<evidence type="ECO:0000313" key="2">
    <source>
        <dbReference type="Proteomes" id="UP000052023"/>
    </source>
</evidence>
<dbReference type="RefSeq" id="WP_057845550.1">
    <property type="nucleotide sequence ID" value="NZ_LLYA01000170.1"/>
</dbReference>
<protein>
    <submittedName>
        <fullName evidence="1">Uncharacterized protein</fullName>
    </submittedName>
</protein>
<comment type="caution">
    <text evidence="1">The sequence shown here is derived from an EMBL/GenBank/DDBJ whole genome shotgun (WGS) entry which is preliminary data.</text>
</comment>
<accession>A0A0R3MVE1</accession>
<dbReference type="OrthoDB" id="8255030at2"/>
<organism evidence="1 2">
    <name type="scientific">Bradyrhizobium retamae</name>
    <dbReference type="NCBI Taxonomy" id="1300035"/>
    <lineage>
        <taxon>Bacteria</taxon>
        <taxon>Pseudomonadati</taxon>
        <taxon>Pseudomonadota</taxon>
        <taxon>Alphaproteobacteria</taxon>
        <taxon>Hyphomicrobiales</taxon>
        <taxon>Nitrobacteraceae</taxon>
        <taxon>Bradyrhizobium</taxon>
    </lineage>
</organism>
<dbReference type="EMBL" id="LLYA01000170">
    <property type="protein sequence ID" value="KRR21651.1"/>
    <property type="molecule type" value="Genomic_DNA"/>
</dbReference>
<name>A0A0R3MVE1_9BRAD</name>
<dbReference type="AlphaFoldDB" id="A0A0R3MVE1"/>
<keyword evidence="2" id="KW-1185">Reference proteome</keyword>